<dbReference type="RefSeq" id="WP_149892029.1">
    <property type="nucleotide sequence ID" value="NZ_JBHUFA010000001.1"/>
</dbReference>
<keyword evidence="8 16" id="KW-0812">Transmembrane</keyword>
<dbReference type="InterPro" id="IPR022924">
    <property type="entry name" value="Cardiolipin_synthase"/>
</dbReference>
<dbReference type="Pfam" id="PF13396">
    <property type="entry name" value="PLDc_N"/>
    <property type="match status" value="1"/>
</dbReference>
<comment type="caution">
    <text evidence="18">The sequence shown here is derived from an EMBL/GenBank/DDBJ whole genome shotgun (WGS) entry which is preliminary data.</text>
</comment>
<feature type="domain" description="PLD phosphodiesterase" evidence="17">
    <location>
        <begin position="237"/>
        <end position="264"/>
    </location>
</feature>
<evidence type="ECO:0000256" key="12">
    <source>
        <dbReference type="ARBA" id="ARBA00023136"/>
    </source>
</evidence>
<evidence type="ECO:0000256" key="3">
    <source>
        <dbReference type="ARBA" id="ARBA00004651"/>
    </source>
</evidence>
<keyword evidence="12 16" id="KW-0472">Membrane</keyword>
<dbReference type="PANTHER" id="PTHR21248">
    <property type="entry name" value="CARDIOLIPIN SYNTHASE"/>
    <property type="match status" value="1"/>
</dbReference>
<evidence type="ECO:0000256" key="9">
    <source>
        <dbReference type="ARBA" id="ARBA00022737"/>
    </source>
</evidence>
<protein>
    <recommendedName>
        <fullName evidence="15">Cardiolipin synthase</fullName>
        <ecNumber evidence="15">2.7.8.-</ecNumber>
    </recommendedName>
</protein>
<evidence type="ECO:0000256" key="6">
    <source>
        <dbReference type="ARBA" id="ARBA00022525"/>
    </source>
</evidence>
<proteinExistence type="predicted"/>
<gene>
    <name evidence="18" type="primary">cls</name>
    <name evidence="18" type="ORF">ACFSC7_00980</name>
</gene>
<feature type="domain" description="PLD phosphodiesterase" evidence="17">
    <location>
        <begin position="412"/>
        <end position="439"/>
    </location>
</feature>
<evidence type="ECO:0000256" key="1">
    <source>
        <dbReference type="ARBA" id="ARBA00003145"/>
    </source>
</evidence>
<evidence type="ECO:0000313" key="18">
    <source>
        <dbReference type="EMBL" id="MFD1694076.1"/>
    </source>
</evidence>
<evidence type="ECO:0000313" key="19">
    <source>
        <dbReference type="Proteomes" id="UP001597327"/>
    </source>
</evidence>
<evidence type="ECO:0000256" key="14">
    <source>
        <dbReference type="ARBA" id="ARBA00023264"/>
    </source>
</evidence>
<keyword evidence="5" id="KW-0444">Lipid biosynthesis</keyword>
<keyword evidence="14" id="KW-1208">Phospholipid metabolism</keyword>
<evidence type="ECO:0000256" key="10">
    <source>
        <dbReference type="ARBA" id="ARBA00022989"/>
    </source>
</evidence>
<keyword evidence="6" id="KW-0964">Secreted</keyword>
<evidence type="ECO:0000256" key="13">
    <source>
        <dbReference type="ARBA" id="ARBA00023209"/>
    </source>
</evidence>
<dbReference type="Proteomes" id="UP001597327">
    <property type="component" value="Unassembled WGS sequence"/>
</dbReference>
<keyword evidence="10 16" id="KW-1133">Transmembrane helix</keyword>
<dbReference type="InterPro" id="IPR001736">
    <property type="entry name" value="PLipase_D/transphosphatidylase"/>
</dbReference>
<keyword evidence="13" id="KW-0594">Phospholipid biosynthesis</keyword>
<feature type="transmembrane region" description="Helical" evidence="16">
    <location>
        <begin position="31"/>
        <end position="50"/>
    </location>
</feature>
<dbReference type="PANTHER" id="PTHR21248:SF22">
    <property type="entry name" value="PHOSPHOLIPASE D"/>
    <property type="match status" value="1"/>
</dbReference>
<comment type="function">
    <text evidence="1">Could be a virulence factor.</text>
</comment>
<keyword evidence="4" id="KW-1003">Cell membrane</keyword>
<evidence type="ECO:0000259" key="17">
    <source>
        <dbReference type="PROSITE" id="PS50035"/>
    </source>
</evidence>
<feature type="transmembrane region" description="Helical" evidence="16">
    <location>
        <begin position="62"/>
        <end position="85"/>
    </location>
</feature>
<dbReference type="EC" id="2.7.8.-" evidence="15"/>
<dbReference type="Gene3D" id="3.30.870.10">
    <property type="entry name" value="Endonuclease Chain A"/>
    <property type="match status" value="3"/>
</dbReference>
<dbReference type="PROSITE" id="PS50035">
    <property type="entry name" value="PLD"/>
    <property type="match status" value="2"/>
</dbReference>
<evidence type="ECO:0000256" key="15">
    <source>
        <dbReference type="NCBIfam" id="TIGR04265"/>
    </source>
</evidence>
<accession>A0ABW4JR92</accession>
<sequence>MEPQSGAQALADTARDIASGTHMVETVANNLGLLAAAAIVFYVAAAVCSVREILKSRSSQGSIAWLLSLFFIPYLTVPAYVIFGWRDFDDYARIRHKLGRDNRAERARKLDLTDEEETRTWQVLSSVAGLPFLAGNRCELLINGEETFSSILAGIESARHTILVQFFTIADDEIGNQLADRLIERAKAGVRVYLLYDDIGSSSLTRSYRKRLRAAGVQVSAFNARHKYLRILGPMRLNYRNHRKVVVTDFEHAWVGGHNVSNDYLGRNDRFGAWRDTHVCVSGPAALACALSFAEDWKWAHGGDISLALLTSIEKPGDEPVLVMPTGPADELEECAIAFVEAAARARKRLWISTPYFVPSLDIQTALYAAALRGVDVRILMPEKADHKIVWLASHSHGDDMLARGVRVFRYQAGFLHQKVVLVDDDLASIGTVNFDNRSFSINFEITLWFTHARMIEKVARMLENDFAHSRAVPPSALKSRSFAFRVVATGAKLLSPVL</sequence>
<evidence type="ECO:0000256" key="16">
    <source>
        <dbReference type="SAM" id="Phobius"/>
    </source>
</evidence>
<keyword evidence="9" id="KW-0677">Repeat</keyword>
<evidence type="ECO:0000256" key="2">
    <source>
        <dbReference type="ARBA" id="ARBA00004613"/>
    </source>
</evidence>
<keyword evidence="11" id="KW-0443">Lipid metabolism</keyword>
<organism evidence="18 19">
    <name type="scientific">Roseibium aestuarii</name>
    <dbReference type="NCBI Taxonomy" id="2600299"/>
    <lineage>
        <taxon>Bacteria</taxon>
        <taxon>Pseudomonadati</taxon>
        <taxon>Pseudomonadota</taxon>
        <taxon>Alphaproteobacteria</taxon>
        <taxon>Hyphomicrobiales</taxon>
        <taxon>Stappiaceae</taxon>
        <taxon>Roseibium</taxon>
    </lineage>
</organism>
<dbReference type="SMART" id="SM00155">
    <property type="entry name" value="PLDc"/>
    <property type="match status" value="2"/>
</dbReference>
<dbReference type="SUPFAM" id="SSF56024">
    <property type="entry name" value="Phospholipase D/nuclease"/>
    <property type="match status" value="2"/>
</dbReference>
<evidence type="ECO:0000256" key="8">
    <source>
        <dbReference type="ARBA" id="ARBA00022692"/>
    </source>
</evidence>
<evidence type="ECO:0000256" key="11">
    <source>
        <dbReference type="ARBA" id="ARBA00023098"/>
    </source>
</evidence>
<keyword evidence="7" id="KW-0808">Transferase</keyword>
<keyword evidence="19" id="KW-1185">Reference proteome</keyword>
<dbReference type="Pfam" id="PF13091">
    <property type="entry name" value="PLDc_2"/>
    <property type="match status" value="2"/>
</dbReference>
<reference evidence="19" key="1">
    <citation type="journal article" date="2019" name="Int. J. Syst. Evol. Microbiol.">
        <title>The Global Catalogue of Microorganisms (GCM) 10K type strain sequencing project: providing services to taxonomists for standard genome sequencing and annotation.</title>
        <authorList>
            <consortium name="The Broad Institute Genomics Platform"/>
            <consortium name="The Broad Institute Genome Sequencing Center for Infectious Disease"/>
            <person name="Wu L."/>
            <person name="Ma J."/>
        </authorList>
    </citation>
    <scope>NUCLEOTIDE SEQUENCE [LARGE SCALE GENOMIC DNA]</scope>
    <source>
        <strain evidence="19">JCM 3369</strain>
    </source>
</reference>
<dbReference type="EMBL" id="JBHUFA010000001">
    <property type="protein sequence ID" value="MFD1694076.1"/>
    <property type="molecule type" value="Genomic_DNA"/>
</dbReference>
<name>A0ABW4JR92_9HYPH</name>
<evidence type="ECO:0000256" key="7">
    <source>
        <dbReference type="ARBA" id="ARBA00022679"/>
    </source>
</evidence>
<evidence type="ECO:0000256" key="4">
    <source>
        <dbReference type="ARBA" id="ARBA00022475"/>
    </source>
</evidence>
<dbReference type="InterPro" id="IPR027379">
    <property type="entry name" value="CLS_N"/>
</dbReference>
<comment type="subcellular location">
    <subcellularLocation>
        <location evidence="3">Cell membrane</location>
        <topology evidence="3">Multi-pass membrane protein</topology>
    </subcellularLocation>
    <subcellularLocation>
        <location evidence="2">Secreted</location>
    </subcellularLocation>
</comment>
<dbReference type="InterPro" id="IPR025202">
    <property type="entry name" value="PLD-like_dom"/>
</dbReference>
<evidence type="ECO:0000256" key="5">
    <source>
        <dbReference type="ARBA" id="ARBA00022516"/>
    </source>
</evidence>
<dbReference type="NCBIfam" id="TIGR04265">
    <property type="entry name" value="bac_cardiolipin"/>
    <property type="match status" value="1"/>
</dbReference>